<evidence type="ECO:0000256" key="1">
    <source>
        <dbReference type="ARBA" id="ARBA00004613"/>
    </source>
</evidence>
<dbReference type="GeneID" id="114487911"/>
<dbReference type="KEGG" id="pcad:114487911"/>
<keyword evidence="2" id="KW-0964">Secreted</keyword>
<dbReference type="GO" id="GO:0006590">
    <property type="term" value="P:thyroid hormone generation"/>
    <property type="evidence" value="ECO:0007669"/>
    <property type="project" value="TreeGrafter"/>
</dbReference>
<dbReference type="PANTHER" id="PTHR14093:SF19">
    <property type="entry name" value="THYROGLOBULIN"/>
    <property type="match status" value="1"/>
</dbReference>
<dbReference type="SUPFAM" id="SSF53474">
    <property type="entry name" value="alpha/beta-Hydrolases"/>
    <property type="match status" value="1"/>
</dbReference>
<dbReference type="OrthoDB" id="6409105at2759"/>
<dbReference type="InterPro" id="IPR002018">
    <property type="entry name" value="CarbesteraseB"/>
</dbReference>
<gene>
    <name evidence="7" type="primary">LOC114487911</name>
</gene>
<comment type="subcellular location">
    <subcellularLocation>
        <location evidence="1">Secreted</location>
    </subcellularLocation>
</comment>
<keyword evidence="3" id="KW-0732">Signal</keyword>
<dbReference type="Proteomes" id="UP000248484">
    <property type="component" value="Chromosome 15"/>
</dbReference>
<evidence type="ECO:0000259" key="5">
    <source>
        <dbReference type="Pfam" id="PF00135"/>
    </source>
</evidence>
<dbReference type="GO" id="GO:0005615">
    <property type="term" value="C:extracellular space"/>
    <property type="evidence" value="ECO:0007669"/>
    <property type="project" value="TreeGrafter"/>
</dbReference>
<keyword evidence="4" id="KW-0325">Glycoprotein</keyword>
<evidence type="ECO:0000256" key="3">
    <source>
        <dbReference type="ARBA" id="ARBA00022729"/>
    </source>
</evidence>
<keyword evidence="6" id="KW-1185">Reference proteome</keyword>
<dbReference type="RefSeq" id="XP_028356496.1">
    <property type="nucleotide sequence ID" value="XM_028500695.1"/>
</dbReference>
<dbReference type="InterPro" id="IPR029058">
    <property type="entry name" value="AB_hydrolase_fold"/>
</dbReference>
<sequence>MYPLLQSPLLRGQFWSLSLFNHHQLFASIYSFSSQPRLKITRSTALTSQGGSALSPAAVIGPETARQQAAALAKEVGCPTSSIQEMVSCLRQEPASVLNDAQTKLLAVSGPFHYWGPVVDGRYLQEAPARALQRTPRVKVDLLIGSSQDDGLISRAKAVKGNG</sequence>
<accession>A0A455CBI6</accession>
<protein>
    <submittedName>
        <fullName evidence="7">Thyroglobulin-like</fullName>
    </submittedName>
</protein>
<dbReference type="AlphaFoldDB" id="A0A455CBI6"/>
<evidence type="ECO:0000313" key="7">
    <source>
        <dbReference type="RefSeq" id="XP_028356496.1"/>
    </source>
</evidence>
<name>A0A455CBI6_PHYMC</name>
<organism evidence="6 7">
    <name type="scientific">Physeter macrocephalus</name>
    <name type="common">Sperm whale</name>
    <name type="synonym">Physeter catodon</name>
    <dbReference type="NCBI Taxonomy" id="9755"/>
    <lineage>
        <taxon>Eukaryota</taxon>
        <taxon>Metazoa</taxon>
        <taxon>Chordata</taxon>
        <taxon>Craniata</taxon>
        <taxon>Vertebrata</taxon>
        <taxon>Euteleostomi</taxon>
        <taxon>Mammalia</taxon>
        <taxon>Eutheria</taxon>
        <taxon>Laurasiatheria</taxon>
        <taxon>Artiodactyla</taxon>
        <taxon>Whippomorpha</taxon>
        <taxon>Cetacea</taxon>
        <taxon>Odontoceti</taxon>
        <taxon>Physeteridae</taxon>
        <taxon>Physeter</taxon>
    </lineage>
</organism>
<evidence type="ECO:0000313" key="6">
    <source>
        <dbReference type="Proteomes" id="UP000248484"/>
    </source>
</evidence>
<dbReference type="InterPro" id="IPR052001">
    <property type="entry name" value="MHC-II_Gamma/Thyroglobulin"/>
</dbReference>
<evidence type="ECO:0000256" key="2">
    <source>
        <dbReference type="ARBA" id="ARBA00022525"/>
    </source>
</evidence>
<feature type="domain" description="Carboxylesterase type B" evidence="5">
    <location>
        <begin position="47"/>
        <end position="158"/>
    </location>
</feature>
<dbReference type="InParanoid" id="A0A455CBI6"/>
<proteinExistence type="predicted"/>
<dbReference type="PANTHER" id="PTHR14093">
    <property type="entry name" value="HLA CLASS II GAMMA CHAIN"/>
    <property type="match status" value="1"/>
</dbReference>
<dbReference type="Pfam" id="PF00135">
    <property type="entry name" value="COesterase"/>
    <property type="match status" value="1"/>
</dbReference>
<dbReference type="Gene3D" id="3.40.50.1820">
    <property type="entry name" value="alpha/beta hydrolase"/>
    <property type="match status" value="1"/>
</dbReference>
<evidence type="ECO:0000256" key="4">
    <source>
        <dbReference type="ARBA" id="ARBA00023180"/>
    </source>
</evidence>
<reference evidence="7" key="1">
    <citation type="submission" date="2025-08" db="UniProtKB">
        <authorList>
            <consortium name="RefSeq"/>
        </authorList>
    </citation>
    <scope>IDENTIFICATION</scope>
    <source>
        <tissue evidence="7">Muscle</tissue>
    </source>
</reference>